<keyword evidence="2 4" id="KW-0378">Hydrolase</keyword>
<protein>
    <recommendedName>
        <fullName evidence="5">Glycoside hydrolase family 5 domain-containing protein</fullName>
    </recommendedName>
</protein>
<dbReference type="AlphaFoldDB" id="A0A2Z6MPX4"/>
<sequence>MLVEGLDKLPIKDIATQISNSGFNCVRLSYATYMFTRYANNTIRDTFYSLDIPEVVVSAIEKHNPLILNMTHVQAYEAAIDALGEKGVMVLIDNHLSMPEWCCNNKDQNGFFGDRHFDTHEWLQGLAFIAKHFKGKSNVIAMDLRNELRGGRQNLPDWYKYKKTLDLNFTNKLVYEAHIYSFSGTQDRWDLQPLNWVCSSVIETLKDQAGFLINGDNPVPLFISEFGYDMTGVNHVDNKFFPCFVSYAASVDLDWSLWSFGGSYYYREGTVGAGETYAVMDYDWKNFTDPKFPEKFQLLQKKVQDPSSNLSKSHIMFHPLTGKCAHVNKSNNELVLGDCKSHSQWSSEGNGSPIRLIDSALCLKAEGEGLPATLSKHCLSQQSSWRSVSKTGLHLATSDGNKSRLCLETDSDSSKIVTRKCICIDDYDSSCLDNPQSQWFQLISTNV</sequence>
<dbReference type="InterPro" id="IPR001547">
    <property type="entry name" value="Glyco_hydro_5"/>
</dbReference>
<dbReference type="Pfam" id="PF00150">
    <property type="entry name" value="Cellulase"/>
    <property type="match status" value="1"/>
</dbReference>
<dbReference type="Proteomes" id="UP000242715">
    <property type="component" value="Unassembled WGS sequence"/>
</dbReference>
<comment type="similarity">
    <text evidence="1 4">Belongs to the glycosyl hydrolase 5 (cellulase A) family.</text>
</comment>
<dbReference type="InterPro" id="IPR035992">
    <property type="entry name" value="Ricin_B-like_lectins"/>
</dbReference>
<keyword evidence="3 4" id="KW-0326">Glycosidase</keyword>
<name>A0A2Z6MPX4_TRISU</name>
<dbReference type="InterPro" id="IPR017853">
    <property type="entry name" value="GH"/>
</dbReference>
<proteinExistence type="inferred from homology"/>
<gene>
    <name evidence="6" type="ORF">TSUD_85010</name>
</gene>
<keyword evidence="7" id="KW-1185">Reference proteome</keyword>
<dbReference type="SUPFAM" id="SSF51445">
    <property type="entry name" value="(Trans)glycosidases"/>
    <property type="match status" value="1"/>
</dbReference>
<dbReference type="SUPFAM" id="SSF50370">
    <property type="entry name" value="Ricin B-like lectins"/>
    <property type="match status" value="1"/>
</dbReference>
<accession>A0A2Z6MPX4</accession>
<dbReference type="Gene3D" id="3.20.20.80">
    <property type="entry name" value="Glycosidases"/>
    <property type="match status" value="2"/>
</dbReference>
<dbReference type="PANTHER" id="PTHR31263">
    <property type="entry name" value="CELLULASE FAMILY PROTEIN (AFU_ORTHOLOGUE AFUA_5G14560)"/>
    <property type="match status" value="1"/>
</dbReference>
<evidence type="ECO:0000256" key="4">
    <source>
        <dbReference type="RuleBase" id="RU361153"/>
    </source>
</evidence>
<dbReference type="PANTHER" id="PTHR31263:SF0">
    <property type="entry name" value="CELLULASE FAMILY PROTEIN (AFU_ORTHOLOGUE AFUA_5G14560)"/>
    <property type="match status" value="1"/>
</dbReference>
<dbReference type="EMBL" id="DF973219">
    <property type="protein sequence ID" value="GAU20782.1"/>
    <property type="molecule type" value="Genomic_DNA"/>
</dbReference>
<feature type="domain" description="Glycoside hydrolase family 5" evidence="5">
    <location>
        <begin position="10"/>
        <end position="161"/>
    </location>
</feature>
<evidence type="ECO:0000256" key="3">
    <source>
        <dbReference type="ARBA" id="ARBA00023295"/>
    </source>
</evidence>
<dbReference type="GO" id="GO:0004553">
    <property type="term" value="F:hydrolase activity, hydrolyzing O-glycosyl compounds"/>
    <property type="evidence" value="ECO:0007669"/>
    <property type="project" value="InterPro"/>
</dbReference>
<dbReference type="OrthoDB" id="442731at2759"/>
<evidence type="ECO:0000313" key="6">
    <source>
        <dbReference type="EMBL" id="GAU20782.1"/>
    </source>
</evidence>
<evidence type="ECO:0000256" key="2">
    <source>
        <dbReference type="ARBA" id="ARBA00022801"/>
    </source>
</evidence>
<evidence type="ECO:0000259" key="5">
    <source>
        <dbReference type="Pfam" id="PF00150"/>
    </source>
</evidence>
<organism evidence="6 7">
    <name type="scientific">Trifolium subterraneum</name>
    <name type="common">Subterranean clover</name>
    <dbReference type="NCBI Taxonomy" id="3900"/>
    <lineage>
        <taxon>Eukaryota</taxon>
        <taxon>Viridiplantae</taxon>
        <taxon>Streptophyta</taxon>
        <taxon>Embryophyta</taxon>
        <taxon>Tracheophyta</taxon>
        <taxon>Spermatophyta</taxon>
        <taxon>Magnoliopsida</taxon>
        <taxon>eudicotyledons</taxon>
        <taxon>Gunneridae</taxon>
        <taxon>Pentapetalae</taxon>
        <taxon>rosids</taxon>
        <taxon>fabids</taxon>
        <taxon>Fabales</taxon>
        <taxon>Fabaceae</taxon>
        <taxon>Papilionoideae</taxon>
        <taxon>50 kb inversion clade</taxon>
        <taxon>NPAAA clade</taxon>
        <taxon>Hologalegina</taxon>
        <taxon>IRL clade</taxon>
        <taxon>Trifolieae</taxon>
        <taxon>Trifolium</taxon>
    </lineage>
</organism>
<dbReference type="GO" id="GO:0000272">
    <property type="term" value="P:polysaccharide catabolic process"/>
    <property type="evidence" value="ECO:0007669"/>
    <property type="project" value="InterPro"/>
</dbReference>
<evidence type="ECO:0000313" key="7">
    <source>
        <dbReference type="Proteomes" id="UP000242715"/>
    </source>
</evidence>
<reference evidence="7" key="1">
    <citation type="journal article" date="2017" name="Front. Plant Sci.">
        <title>Climate Clever Clovers: New Paradigm to Reduce the Environmental Footprint of Ruminants by Breeding Low Methanogenic Forages Utilizing Haplotype Variation.</title>
        <authorList>
            <person name="Kaur P."/>
            <person name="Appels R."/>
            <person name="Bayer P.E."/>
            <person name="Keeble-Gagnere G."/>
            <person name="Wang J."/>
            <person name="Hirakawa H."/>
            <person name="Shirasawa K."/>
            <person name="Vercoe P."/>
            <person name="Stefanova K."/>
            <person name="Durmic Z."/>
            <person name="Nichols P."/>
            <person name="Revell C."/>
            <person name="Isobe S.N."/>
            <person name="Edwards D."/>
            <person name="Erskine W."/>
        </authorList>
    </citation>
    <scope>NUCLEOTIDE SEQUENCE [LARGE SCALE GENOMIC DNA]</scope>
    <source>
        <strain evidence="7">cv. Daliak</strain>
    </source>
</reference>
<evidence type="ECO:0000256" key="1">
    <source>
        <dbReference type="ARBA" id="ARBA00005641"/>
    </source>
</evidence>